<feature type="non-terminal residue" evidence="2">
    <location>
        <position position="1"/>
    </location>
</feature>
<evidence type="ECO:0000256" key="1">
    <source>
        <dbReference type="SAM" id="MobiDB-lite"/>
    </source>
</evidence>
<dbReference type="OrthoDB" id="5209158at2759"/>
<keyword evidence="3" id="KW-1185">Reference proteome</keyword>
<dbReference type="RefSeq" id="XP_040771754.1">
    <property type="nucleotide sequence ID" value="XM_040919308.1"/>
</dbReference>
<dbReference type="AlphaFoldDB" id="A0A9P5CKH4"/>
<accession>A0A9P5CKH4</accession>
<comment type="caution">
    <text evidence="2">The sequence shown here is derived from an EMBL/GenBank/DDBJ whole genome shotgun (WGS) entry which is preliminary data.</text>
</comment>
<name>A0A9P5CKH4_CRYP1</name>
<dbReference type="Proteomes" id="UP000803844">
    <property type="component" value="Unassembled WGS sequence"/>
</dbReference>
<feature type="region of interest" description="Disordered" evidence="1">
    <location>
        <begin position="1"/>
        <end position="28"/>
    </location>
</feature>
<protein>
    <submittedName>
        <fullName evidence="2">Uncharacterized protein</fullName>
    </submittedName>
</protein>
<organism evidence="2 3">
    <name type="scientific">Cryphonectria parasitica (strain ATCC 38755 / EP155)</name>
    <dbReference type="NCBI Taxonomy" id="660469"/>
    <lineage>
        <taxon>Eukaryota</taxon>
        <taxon>Fungi</taxon>
        <taxon>Dikarya</taxon>
        <taxon>Ascomycota</taxon>
        <taxon>Pezizomycotina</taxon>
        <taxon>Sordariomycetes</taxon>
        <taxon>Sordariomycetidae</taxon>
        <taxon>Diaporthales</taxon>
        <taxon>Cryphonectriaceae</taxon>
        <taxon>Cryphonectria-Endothia species complex</taxon>
        <taxon>Cryphonectria</taxon>
    </lineage>
</organism>
<dbReference type="EMBL" id="MU032352">
    <property type="protein sequence ID" value="KAF3760775.1"/>
    <property type="molecule type" value="Genomic_DNA"/>
</dbReference>
<dbReference type="GeneID" id="63836437"/>
<reference evidence="2" key="1">
    <citation type="journal article" date="2020" name="Phytopathology">
        <title>Genome sequence of the chestnut blight fungus Cryphonectria parasitica EP155: A fundamental resource for an archetypical invasive plant pathogen.</title>
        <authorList>
            <person name="Crouch J.A."/>
            <person name="Dawe A."/>
            <person name="Aerts A."/>
            <person name="Barry K."/>
            <person name="Churchill A.C.L."/>
            <person name="Grimwood J."/>
            <person name="Hillman B."/>
            <person name="Milgroom M.G."/>
            <person name="Pangilinan J."/>
            <person name="Smith M."/>
            <person name="Salamov A."/>
            <person name="Schmutz J."/>
            <person name="Yadav J."/>
            <person name="Grigoriev I.V."/>
            <person name="Nuss D."/>
        </authorList>
    </citation>
    <scope>NUCLEOTIDE SEQUENCE</scope>
    <source>
        <strain evidence="2">EP155</strain>
    </source>
</reference>
<evidence type="ECO:0000313" key="2">
    <source>
        <dbReference type="EMBL" id="KAF3760775.1"/>
    </source>
</evidence>
<gene>
    <name evidence="2" type="ORF">M406DRAFT_29821</name>
</gene>
<proteinExistence type="predicted"/>
<feature type="non-terminal residue" evidence="2">
    <location>
        <position position="85"/>
    </location>
</feature>
<evidence type="ECO:0000313" key="3">
    <source>
        <dbReference type="Proteomes" id="UP000803844"/>
    </source>
</evidence>
<sequence length="85" mass="9527">RHRNTGFPESFCGNRNTSLPHPDADTSGNACITQEDISVSRVLSRQRRSFLNKNKRTISHGYITPEMEQMYSEVAVVSDSEATPV</sequence>